<evidence type="ECO:0000256" key="3">
    <source>
        <dbReference type="ARBA" id="ARBA00023295"/>
    </source>
</evidence>
<dbReference type="GO" id="GO:0005975">
    <property type="term" value="P:carbohydrate metabolic process"/>
    <property type="evidence" value="ECO:0007669"/>
    <property type="project" value="InterPro"/>
</dbReference>
<sequence length="98" mass="10641">MDSVFLHRRNPTLKEPYTNVPPWNRHVLEVSWSRSVRLDKMAVMAPGDNPNTDGIHVVESIAVTIASCRMLAARARPAANLAALVGRGRPCRVLAGGG</sequence>
<keyword evidence="6" id="KW-1185">Reference proteome</keyword>
<dbReference type="InterPro" id="IPR000743">
    <property type="entry name" value="Glyco_hydro_28"/>
</dbReference>
<dbReference type="EMBL" id="JAUUTY010000005">
    <property type="protein sequence ID" value="KAK1627924.1"/>
    <property type="molecule type" value="Genomic_DNA"/>
</dbReference>
<dbReference type="Proteomes" id="UP001231189">
    <property type="component" value="Unassembled WGS sequence"/>
</dbReference>
<reference evidence="5" key="1">
    <citation type="submission" date="2023-07" db="EMBL/GenBank/DDBJ databases">
        <title>A chromosome-level genome assembly of Lolium multiflorum.</title>
        <authorList>
            <person name="Chen Y."/>
            <person name="Copetti D."/>
            <person name="Kolliker R."/>
            <person name="Studer B."/>
        </authorList>
    </citation>
    <scope>NUCLEOTIDE SEQUENCE</scope>
    <source>
        <strain evidence="5">02402/16</strain>
        <tissue evidence="5">Leaf</tissue>
    </source>
</reference>
<gene>
    <name evidence="5" type="ORF">QYE76_002239</name>
</gene>
<proteinExistence type="inferred from homology"/>
<keyword evidence="3 4" id="KW-0326">Glycosidase</keyword>
<dbReference type="InterPro" id="IPR012334">
    <property type="entry name" value="Pectin_lyas_fold"/>
</dbReference>
<dbReference type="InterPro" id="IPR011050">
    <property type="entry name" value="Pectin_lyase_fold/virulence"/>
</dbReference>
<dbReference type="Gene3D" id="2.160.20.10">
    <property type="entry name" value="Single-stranded right-handed beta-helix, Pectin lyase-like"/>
    <property type="match status" value="1"/>
</dbReference>
<comment type="caution">
    <text evidence="5">The sequence shown here is derived from an EMBL/GenBank/DDBJ whole genome shotgun (WGS) entry which is preliminary data.</text>
</comment>
<dbReference type="SUPFAM" id="SSF51126">
    <property type="entry name" value="Pectin lyase-like"/>
    <property type="match status" value="1"/>
</dbReference>
<protein>
    <submittedName>
        <fullName evidence="5">Uncharacterized protein</fullName>
    </submittedName>
</protein>
<evidence type="ECO:0000256" key="1">
    <source>
        <dbReference type="ARBA" id="ARBA00008834"/>
    </source>
</evidence>
<comment type="similarity">
    <text evidence="1 4">Belongs to the glycosyl hydrolase 28 family.</text>
</comment>
<evidence type="ECO:0000256" key="4">
    <source>
        <dbReference type="RuleBase" id="RU361169"/>
    </source>
</evidence>
<evidence type="ECO:0000313" key="5">
    <source>
        <dbReference type="EMBL" id="KAK1627924.1"/>
    </source>
</evidence>
<evidence type="ECO:0000256" key="2">
    <source>
        <dbReference type="ARBA" id="ARBA00022801"/>
    </source>
</evidence>
<dbReference type="GO" id="GO:0004650">
    <property type="term" value="F:polygalacturonase activity"/>
    <property type="evidence" value="ECO:0007669"/>
    <property type="project" value="InterPro"/>
</dbReference>
<keyword evidence="2 4" id="KW-0378">Hydrolase</keyword>
<organism evidence="5 6">
    <name type="scientific">Lolium multiflorum</name>
    <name type="common">Italian ryegrass</name>
    <name type="synonym">Lolium perenne subsp. multiflorum</name>
    <dbReference type="NCBI Taxonomy" id="4521"/>
    <lineage>
        <taxon>Eukaryota</taxon>
        <taxon>Viridiplantae</taxon>
        <taxon>Streptophyta</taxon>
        <taxon>Embryophyta</taxon>
        <taxon>Tracheophyta</taxon>
        <taxon>Spermatophyta</taxon>
        <taxon>Magnoliopsida</taxon>
        <taxon>Liliopsida</taxon>
        <taxon>Poales</taxon>
        <taxon>Poaceae</taxon>
        <taxon>BOP clade</taxon>
        <taxon>Pooideae</taxon>
        <taxon>Poodae</taxon>
        <taxon>Poeae</taxon>
        <taxon>Poeae Chloroplast Group 2 (Poeae type)</taxon>
        <taxon>Loliodinae</taxon>
        <taxon>Loliinae</taxon>
        <taxon>Lolium</taxon>
    </lineage>
</organism>
<dbReference type="Pfam" id="PF00295">
    <property type="entry name" value="Glyco_hydro_28"/>
    <property type="match status" value="1"/>
</dbReference>
<name>A0AAD8RMY1_LOLMU</name>
<evidence type="ECO:0000313" key="6">
    <source>
        <dbReference type="Proteomes" id="UP001231189"/>
    </source>
</evidence>
<accession>A0AAD8RMY1</accession>
<dbReference type="AlphaFoldDB" id="A0AAD8RMY1"/>